<reference evidence="1 2" key="1">
    <citation type="submission" date="2016-11" db="EMBL/GenBank/DDBJ databases">
        <title>Draft Genome Sequences of Nine Cyanobacterial Strains from Diverse Habitats.</title>
        <authorList>
            <person name="Zhu T."/>
            <person name="Hou S."/>
            <person name="Lu X."/>
            <person name="Hess W.R."/>
        </authorList>
    </citation>
    <scope>NUCLEOTIDE SEQUENCE [LARGE SCALE GENOMIC DNA]</scope>
    <source>
        <strain evidence="1 2">5.2 s.c.1</strain>
    </source>
</reference>
<evidence type="ECO:0000313" key="2">
    <source>
        <dbReference type="Proteomes" id="UP000185984"/>
    </source>
</evidence>
<protein>
    <recommendedName>
        <fullName evidence="3">PIN domain-containing protein</fullName>
    </recommendedName>
</protein>
<comment type="caution">
    <text evidence="1">The sequence shown here is derived from an EMBL/GenBank/DDBJ whole genome shotgun (WGS) entry which is preliminary data.</text>
</comment>
<gene>
    <name evidence="1" type="ORF">NIES1031_21460</name>
</gene>
<keyword evidence="2" id="KW-1185">Reference proteome</keyword>
<organism evidence="1 2">
    <name type="scientific">Chroogloeocystis siderophila 5.2 s.c.1</name>
    <dbReference type="NCBI Taxonomy" id="247279"/>
    <lineage>
        <taxon>Bacteria</taxon>
        <taxon>Bacillati</taxon>
        <taxon>Cyanobacteriota</taxon>
        <taxon>Cyanophyceae</taxon>
        <taxon>Oscillatoriophycideae</taxon>
        <taxon>Chroococcales</taxon>
        <taxon>Chroococcaceae</taxon>
        <taxon>Chroogloeocystis</taxon>
    </lineage>
</organism>
<name>A0A1U7HDL0_9CHRO</name>
<dbReference type="STRING" id="247279.NIES1031_21460"/>
<sequence length="68" mass="7493">MQVCSVDRSILETAIFFLIADFEDAIQIARPLSENLDTIVNRDIQDFVASILPILSAGTLLARLSSLQ</sequence>
<evidence type="ECO:0008006" key="3">
    <source>
        <dbReference type="Google" id="ProtNLM"/>
    </source>
</evidence>
<dbReference type="AlphaFoldDB" id="A0A1U7HDL0"/>
<evidence type="ECO:0000313" key="1">
    <source>
        <dbReference type="EMBL" id="OKH21644.1"/>
    </source>
</evidence>
<accession>A0A1U7HDL0</accession>
<dbReference type="Proteomes" id="UP000185984">
    <property type="component" value="Unassembled WGS sequence"/>
</dbReference>
<dbReference type="RefSeq" id="WP_073551481.1">
    <property type="nucleotide sequence ID" value="NZ_CAWMVK010000018.1"/>
</dbReference>
<proteinExistence type="predicted"/>
<dbReference type="EMBL" id="MRCC01000025">
    <property type="protein sequence ID" value="OKH21644.1"/>
    <property type="molecule type" value="Genomic_DNA"/>
</dbReference>